<dbReference type="EMBL" id="CANTFL010000730">
    <property type="protein sequence ID" value="CAI5727105.1"/>
    <property type="molecule type" value="Genomic_DNA"/>
</dbReference>
<dbReference type="Proteomes" id="UP001162031">
    <property type="component" value="Unassembled WGS sequence"/>
</dbReference>
<comment type="caution">
    <text evidence="2">The sequence shown here is derived from an EMBL/GenBank/DDBJ whole genome shotgun (WGS) entry which is preliminary data.</text>
</comment>
<feature type="compositionally biased region" description="Low complexity" evidence="1">
    <location>
        <begin position="52"/>
        <end position="61"/>
    </location>
</feature>
<reference evidence="2" key="1">
    <citation type="submission" date="2022-12" db="EMBL/GenBank/DDBJ databases">
        <authorList>
            <person name="Webb A."/>
        </authorList>
    </citation>
    <scope>NUCLEOTIDE SEQUENCE</scope>
    <source>
        <strain evidence="2">Hp1</strain>
    </source>
</reference>
<evidence type="ECO:0000313" key="2">
    <source>
        <dbReference type="EMBL" id="CAI5727105.1"/>
    </source>
</evidence>
<gene>
    <name evidence="2" type="ORF">HBR001_LOCUS4008</name>
</gene>
<proteinExistence type="predicted"/>
<name>A0AAV0TY66_HYABA</name>
<evidence type="ECO:0008006" key="4">
    <source>
        <dbReference type="Google" id="ProtNLM"/>
    </source>
</evidence>
<protein>
    <recommendedName>
        <fullName evidence="4">RxLR effector candidate protein</fullName>
    </recommendedName>
</protein>
<sequence length="219" mass="24041">MKRSRACDDLVALAAESVAHCAAPPAHVDATWPPPSSPVELCPHGCKRSRASVDSVPSSSDKNTDMRRGAVRPRAGVQTIDASTQNGTQRTWASPVRCSVEATGADAIDSNERHPFRRQILWRKKKKNPQRVAEITSSFDGFGLYDTDDGDVSHRRRRSNVRALVRTAPVEAQATTESRFLHGLCPLRSSRCMDPLVKRQGGPSFDLSALIMLAVSRKR</sequence>
<evidence type="ECO:0000313" key="3">
    <source>
        <dbReference type="Proteomes" id="UP001162031"/>
    </source>
</evidence>
<organism evidence="2 3">
    <name type="scientific">Hyaloperonospora brassicae</name>
    <name type="common">Brassica downy mildew</name>
    <name type="synonym">Peronospora brassicae</name>
    <dbReference type="NCBI Taxonomy" id="162125"/>
    <lineage>
        <taxon>Eukaryota</taxon>
        <taxon>Sar</taxon>
        <taxon>Stramenopiles</taxon>
        <taxon>Oomycota</taxon>
        <taxon>Peronosporomycetes</taxon>
        <taxon>Peronosporales</taxon>
        <taxon>Peronosporaceae</taxon>
        <taxon>Hyaloperonospora</taxon>
    </lineage>
</organism>
<evidence type="ECO:0000256" key="1">
    <source>
        <dbReference type="SAM" id="MobiDB-lite"/>
    </source>
</evidence>
<feature type="region of interest" description="Disordered" evidence="1">
    <location>
        <begin position="49"/>
        <end position="72"/>
    </location>
</feature>
<dbReference type="AlphaFoldDB" id="A0AAV0TY66"/>
<accession>A0AAV0TY66</accession>
<keyword evidence="3" id="KW-1185">Reference proteome</keyword>